<feature type="region of interest" description="Disordered" evidence="1">
    <location>
        <begin position="287"/>
        <end position="311"/>
    </location>
</feature>
<evidence type="ECO:0000313" key="2">
    <source>
        <dbReference type="EMBL" id="RNF26892.1"/>
    </source>
</evidence>
<comment type="caution">
    <text evidence="2">The sequence shown here is derived from an EMBL/GenBank/DDBJ whole genome shotgun (WGS) entry which is preliminary data.</text>
</comment>
<accession>A0A422QA90</accession>
<feature type="compositionally biased region" description="Polar residues" evidence="1">
    <location>
        <begin position="61"/>
        <end position="71"/>
    </location>
</feature>
<feature type="compositionally biased region" description="Polar residues" evidence="1">
    <location>
        <begin position="287"/>
        <end position="296"/>
    </location>
</feature>
<feature type="compositionally biased region" description="Acidic residues" evidence="1">
    <location>
        <begin position="441"/>
        <end position="454"/>
    </location>
</feature>
<dbReference type="GeneID" id="40314466"/>
<feature type="compositionally biased region" description="Basic and acidic residues" evidence="1">
    <location>
        <begin position="302"/>
        <end position="311"/>
    </location>
</feature>
<name>A0A422QA90_9TRYP</name>
<protein>
    <submittedName>
        <fullName evidence="2">Uncharacterized protein</fullName>
    </submittedName>
</protein>
<feature type="region of interest" description="Disordered" evidence="1">
    <location>
        <begin position="494"/>
        <end position="513"/>
    </location>
</feature>
<feature type="region of interest" description="Disordered" evidence="1">
    <location>
        <begin position="431"/>
        <end position="454"/>
    </location>
</feature>
<reference evidence="2 3" key="1">
    <citation type="journal article" date="2018" name="BMC Genomics">
        <title>Genomic comparison of Trypanosoma conorhini and Trypanosoma rangeli to Trypanosoma cruzi strains of high and low virulence.</title>
        <authorList>
            <person name="Bradwell K.R."/>
            <person name="Koparde V.N."/>
            <person name="Matveyev A.V."/>
            <person name="Serrano M.G."/>
            <person name="Alves J.M."/>
            <person name="Parikh H."/>
            <person name="Huang B."/>
            <person name="Lee V."/>
            <person name="Espinosa-Alvarez O."/>
            <person name="Ortiz P.A."/>
            <person name="Costa-Martins A.G."/>
            <person name="Teixeira M.M."/>
            <person name="Buck G.A."/>
        </authorList>
    </citation>
    <scope>NUCLEOTIDE SEQUENCE [LARGE SCALE GENOMIC DNA]</scope>
    <source>
        <strain evidence="2 3">025E</strain>
    </source>
</reference>
<evidence type="ECO:0000256" key="1">
    <source>
        <dbReference type="SAM" id="MobiDB-lite"/>
    </source>
</evidence>
<gene>
    <name evidence="2" type="ORF">Tco025E_00855</name>
</gene>
<keyword evidence="3" id="KW-1185">Reference proteome</keyword>
<dbReference type="RefSeq" id="XP_029232098.1">
    <property type="nucleotide sequence ID" value="XM_029367794.1"/>
</dbReference>
<dbReference type="OrthoDB" id="246174at2759"/>
<dbReference type="Proteomes" id="UP000284403">
    <property type="component" value="Unassembled WGS sequence"/>
</dbReference>
<feature type="compositionally biased region" description="Polar residues" evidence="1">
    <location>
        <begin position="379"/>
        <end position="392"/>
    </location>
</feature>
<organism evidence="2 3">
    <name type="scientific">Trypanosoma conorhini</name>
    <dbReference type="NCBI Taxonomy" id="83891"/>
    <lineage>
        <taxon>Eukaryota</taxon>
        <taxon>Discoba</taxon>
        <taxon>Euglenozoa</taxon>
        <taxon>Kinetoplastea</taxon>
        <taxon>Metakinetoplastina</taxon>
        <taxon>Trypanosomatida</taxon>
        <taxon>Trypanosomatidae</taxon>
        <taxon>Trypanosoma</taxon>
    </lineage>
</organism>
<feature type="region of interest" description="Disordered" evidence="1">
    <location>
        <begin position="363"/>
        <end position="392"/>
    </location>
</feature>
<dbReference type="EMBL" id="MKKU01000024">
    <property type="protein sequence ID" value="RNF26892.1"/>
    <property type="molecule type" value="Genomic_DNA"/>
</dbReference>
<feature type="region of interest" description="Disordered" evidence="1">
    <location>
        <begin position="1"/>
        <end position="92"/>
    </location>
</feature>
<dbReference type="AlphaFoldDB" id="A0A422QA90"/>
<sequence>MARKQKRNVPPEGTAAASSGPEATVLDDAAGNESAQSSGDGDVLLDTQAPREAPDLEHEASLNSDLPLSSQQGGGARSALMEVQKRTRREGKDTAGMGQFLYIHFYLWPIKGPQSGTPSLDHLNPRLQKLARSVESLFPPGTSFDVRREVRLNRHLNQRDHRYCNKIHKNQDMLKFKITLCEEHRFIPAEFANALSPCDELPFHMAFVFDPTLVAEVTHYKNIRCPPKRESGTTEGTYFVAVFRGVQVSSIRELVDAFFRAYLEKTEAELEKNHPFPLISTATSCPVQEPSVSTTAEADDTGQEKPAKKSDTIPVEFVSPRAFLEEKEHHKLINGPVQQVLVRDRQLGVMVLGRACDKNIIGPPARPATGARRVLASKGSEQSSTHSAQSRSADVILHVPSPLLPPFTLWHLTGATVEAVGVFTRSSSSTPEFRVRCSSHDDDDDDGDDDDENNDNVVLAQWAQKLKKKRTREGKIPLTQDVMNLKDAHKLLSGRQAKEKSMQGKRTRSTSSVPLADVESLTHYGEALDAFRLHDEMGPTLGWLLRSSTAFVID</sequence>
<proteinExistence type="predicted"/>
<evidence type="ECO:0000313" key="3">
    <source>
        <dbReference type="Proteomes" id="UP000284403"/>
    </source>
</evidence>